<dbReference type="RefSeq" id="WP_173493672.1">
    <property type="nucleotide sequence ID" value="NZ_CP054056.1"/>
</dbReference>
<dbReference type="Pfam" id="PF07733">
    <property type="entry name" value="DNA_pol3_alpha"/>
    <property type="match status" value="1"/>
</dbReference>
<keyword evidence="8" id="KW-0239">DNA-directed DNA polymerase</keyword>
<evidence type="ECO:0000313" key="11">
    <source>
        <dbReference type="EMBL" id="QKJ25375.1"/>
    </source>
</evidence>
<dbReference type="AlphaFoldDB" id="A0A7D4TUA5"/>
<keyword evidence="7" id="KW-0235">DNA replication</keyword>
<dbReference type="PANTHER" id="PTHR32294:SF0">
    <property type="entry name" value="DNA POLYMERASE III SUBUNIT ALPHA"/>
    <property type="match status" value="1"/>
</dbReference>
<dbReference type="InterPro" id="IPR004365">
    <property type="entry name" value="NA-bd_OB_tRNA"/>
</dbReference>
<dbReference type="Gene3D" id="1.10.150.870">
    <property type="match status" value="1"/>
</dbReference>
<protein>
    <recommendedName>
        <fullName evidence="4">DNA polymerase III subunit alpha</fullName>
        <ecNumber evidence="3">2.7.7.7</ecNumber>
    </recommendedName>
</protein>
<dbReference type="PANTHER" id="PTHR32294">
    <property type="entry name" value="DNA POLYMERASE III SUBUNIT ALPHA"/>
    <property type="match status" value="1"/>
</dbReference>
<gene>
    <name evidence="11" type="primary">dnaE</name>
    <name evidence="11" type="ORF">HRU87_04135</name>
</gene>
<dbReference type="Pfam" id="PF14579">
    <property type="entry name" value="HHH_6"/>
    <property type="match status" value="1"/>
</dbReference>
<dbReference type="Gene3D" id="3.20.20.140">
    <property type="entry name" value="Metal-dependent hydrolases"/>
    <property type="match status" value="1"/>
</dbReference>
<comment type="catalytic activity">
    <reaction evidence="9">
        <text>DNA(n) + a 2'-deoxyribonucleoside 5'-triphosphate = DNA(n+1) + diphosphate</text>
        <dbReference type="Rhea" id="RHEA:22508"/>
        <dbReference type="Rhea" id="RHEA-COMP:17339"/>
        <dbReference type="Rhea" id="RHEA-COMP:17340"/>
        <dbReference type="ChEBI" id="CHEBI:33019"/>
        <dbReference type="ChEBI" id="CHEBI:61560"/>
        <dbReference type="ChEBI" id="CHEBI:173112"/>
        <dbReference type="EC" id="2.7.7.7"/>
    </reaction>
</comment>
<evidence type="ECO:0000256" key="9">
    <source>
        <dbReference type="ARBA" id="ARBA00049244"/>
    </source>
</evidence>
<dbReference type="InterPro" id="IPR012340">
    <property type="entry name" value="NA-bd_OB-fold"/>
</dbReference>
<dbReference type="NCBIfam" id="NF004226">
    <property type="entry name" value="PRK05673.1"/>
    <property type="match status" value="1"/>
</dbReference>
<evidence type="ECO:0000256" key="8">
    <source>
        <dbReference type="ARBA" id="ARBA00022932"/>
    </source>
</evidence>
<dbReference type="GO" id="GO:0005737">
    <property type="term" value="C:cytoplasm"/>
    <property type="evidence" value="ECO:0007669"/>
    <property type="project" value="UniProtKB-SubCell"/>
</dbReference>
<dbReference type="InterPro" id="IPR040982">
    <property type="entry name" value="DNA_pol3_finger"/>
</dbReference>
<dbReference type="CDD" id="cd04485">
    <property type="entry name" value="DnaE_OBF"/>
    <property type="match status" value="1"/>
</dbReference>
<evidence type="ECO:0000259" key="10">
    <source>
        <dbReference type="SMART" id="SM00481"/>
    </source>
</evidence>
<dbReference type="NCBIfam" id="TIGR00594">
    <property type="entry name" value="polc"/>
    <property type="match status" value="1"/>
</dbReference>
<name>A0A7D4TUA5_9MICO</name>
<reference evidence="11 12" key="1">
    <citation type="submission" date="2020-05" db="EMBL/GenBank/DDBJ databases">
        <title>Aquirufa sp. strain 15G-AUS-rot a new Aquirufa species.</title>
        <authorList>
            <person name="Pitt A."/>
            <person name="Hahn M.W."/>
        </authorList>
    </citation>
    <scope>NUCLEOTIDE SEQUENCE [LARGE SCALE GENOMIC DNA]</scope>
    <source>
        <strain evidence="11 12">15G-AUS-rot</strain>
    </source>
</reference>
<organism evidence="11 12">
    <name type="scientific">Aquiluna borgnonia</name>
    <dbReference type="NCBI Taxonomy" id="2499157"/>
    <lineage>
        <taxon>Bacteria</taxon>
        <taxon>Bacillati</taxon>
        <taxon>Actinomycetota</taxon>
        <taxon>Actinomycetes</taxon>
        <taxon>Micrococcales</taxon>
        <taxon>Microbacteriaceae</taxon>
        <taxon>Luna cluster</taxon>
        <taxon>Luna-1 subcluster</taxon>
        <taxon>Aquiluna</taxon>
    </lineage>
</organism>
<dbReference type="InterPro" id="IPR004805">
    <property type="entry name" value="DnaE2/DnaE/PolC"/>
</dbReference>
<dbReference type="InterPro" id="IPR041931">
    <property type="entry name" value="DNA_pol3_alpha_thumb_dom"/>
</dbReference>
<dbReference type="CDD" id="cd12113">
    <property type="entry name" value="PHP_PolIIIA_DnaE3"/>
    <property type="match status" value="1"/>
</dbReference>
<dbReference type="Gene3D" id="2.40.50.140">
    <property type="entry name" value="Nucleic acid-binding proteins"/>
    <property type="match status" value="1"/>
</dbReference>
<dbReference type="Proteomes" id="UP000501003">
    <property type="component" value="Chromosome"/>
</dbReference>
<dbReference type="GO" id="GO:0003887">
    <property type="term" value="F:DNA-directed DNA polymerase activity"/>
    <property type="evidence" value="ECO:0007669"/>
    <property type="project" value="UniProtKB-KW"/>
</dbReference>
<dbReference type="InterPro" id="IPR011708">
    <property type="entry name" value="DNA_pol3_alpha_NTPase_dom"/>
</dbReference>
<dbReference type="GO" id="GO:0008408">
    <property type="term" value="F:3'-5' exonuclease activity"/>
    <property type="evidence" value="ECO:0007669"/>
    <property type="project" value="InterPro"/>
</dbReference>
<dbReference type="Pfam" id="PF17657">
    <property type="entry name" value="DNA_pol3_finger"/>
    <property type="match status" value="1"/>
</dbReference>
<dbReference type="SUPFAM" id="SSF160975">
    <property type="entry name" value="AF1531-like"/>
    <property type="match status" value="1"/>
</dbReference>
<evidence type="ECO:0000256" key="3">
    <source>
        <dbReference type="ARBA" id="ARBA00012417"/>
    </source>
</evidence>
<dbReference type="KEGG" id="aqg:HRU87_04135"/>
<evidence type="ECO:0000256" key="4">
    <source>
        <dbReference type="ARBA" id="ARBA00019114"/>
    </source>
</evidence>
<dbReference type="InterPro" id="IPR004013">
    <property type="entry name" value="PHP_dom"/>
</dbReference>
<dbReference type="SMART" id="SM00481">
    <property type="entry name" value="POLIIIAc"/>
    <property type="match status" value="1"/>
</dbReference>
<dbReference type="Gene3D" id="1.10.10.1600">
    <property type="entry name" value="Bacterial DNA polymerase III alpha subunit, thumb domain"/>
    <property type="match status" value="1"/>
</dbReference>
<keyword evidence="6 11" id="KW-0548">Nucleotidyltransferase</keyword>
<dbReference type="GO" id="GO:0006260">
    <property type="term" value="P:DNA replication"/>
    <property type="evidence" value="ECO:0007669"/>
    <property type="project" value="UniProtKB-KW"/>
</dbReference>
<proteinExistence type="inferred from homology"/>
<evidence type="ECO:0000256" key="1">
    <source>
        <dbReference type="ARBA" id="ARBA00004496"/>
    </source>
</evidence>
<dbReference type="EC" id="2.7.7.7" evidence="3"/>
<dbReference type="InterPro" id="IPR029460">
    <property type="entry name" value="DNAPol_HHH"/>
</dbReference>
<dbReference type="GO" id="GO:0003676">
    <property type="term" value="F:nucleic acid binding"/>
    <property type="evidence" value="ECO:0007669"/>
    <property type="project" value="InterPro"/>
</dbReference>
<feature type="domain" description="Polymerase/histidinol phosphatase N-terminal" evidence="10">
    <location>
        <begin position="6"/>
        <end position="73"/>
    </location>
</feature>
<dbReference type="Pfam" id="PF02811">
    <property type="entry name" value="PHP"/>
    <property type="match status" value="1"/>
</dbReference>
<dbReference type="EMBL" id="CP054056">
    <property type="protein sequence ID" value="QKJ25375.1"/>
    <property type="molecule type" value="Genomic_DNA"/>
</dbReference>
<accession>A0A7D4TUA5</accession>
<evidence type="ECO:0000256" key="7">
    <source>
        <dbReference type="ARBA" id="ARBA00022705"/>
    </source>
</evidence>
<dbReference type="Pfam" id="PF01336">
    <property type="entry name" value="tRNA_anti-codon"/>
    <property type="match status" value="1"/>
</dbReference>
<evidence type="ECO:0000256" key="2">
    <source>
        <dbReference type="ARBA" id="ARBA00009496"/>
    </source>
</evidence>
<evidence type="ECO:0000256" key="5">
    <source>
        <dbReference type="ARBA" id="ARBA00022679"/>
    </source>
</evidence>
<dbReference type="SUPFAM" id="SSF89550">
    <property type="entry name" value="PHP domain-like"/>
    <property type="match status" value="1"/>
</dbReference>
<comment type="similarity">
    <text evidence="2">Belongs to the DNA polymerase type-C family. DnaE subfamily.</text>
</comment>
<evidence type="ECO:0000313" key="12">
    <source>
        <dbReference type="Proteomes" id="UP000501003"/>
    </source>
</evidence>
<keyword evidence="5 11" id="KW-0808">Transferase</keyword>
<sequence>MSDSFVHLHNHTEYSMLDGAARIKQLIAKAVSLGMPAIAMTDHGNTHGAYEFWKQATSQGIKPIIGIEAYLAPGSRREKTKVRWGDGGDDDVSGGGAYSHMTMWSTDNASMQNLFRLSSEAYLSGYYFKPRMDRELLAKYGKGLIATTGCPGGEVQTRLRLGQYKEAVETAAEFRDLFGEGNFFVELMDHSLAIEKRVRDDLLKLARELNLPLVATNDLHYTEQADAVAHDALLCVQVGSNLYDPNRFKFESQEYYLKSAEQMREIFKEVPEAASNTLLIAERCQVDFEKRDLMPRFPVPEGETESGWFEKEVWRGMQRRFPNGFSEKHREQAKYEIEVIDKMGFPGYFLVVADFIGWARDQGIRVGPGRGSAAGSLVSYAMGITELDPLEHDLIFERFLNPERLSMPDIDVDFDDRRRPEVIRYVTEKYGDDRVAQIVTFGTIKAKQALKDAARVLAMPYSVGEKLTKAMPPMVLGRDVSLNELIDPSAERYSEAAEFREILATDEESQKVFDLAQGLESLKRQWGVHAAGVIMSAEPLMDVIPIMKREEDGAIITQFDQPPCESLGLLKMDFLGLRNLTVLDDALENIRSNRSENVVLETLDLNADEKTFELLSRGDTLGVFQLDGDAMRQLLRLLKPTEFEHISAVIALYRPGPMGMNSHINYAQRKNGLQQSEGVHPELTEPLSEILDPTYGLIVYQEQVMAAAQKVAGYTLGQADLLRRAMGKKKPEELEKQFEIFSSGMKAGGFSESAITALWDTLLPFADYAFNKAHSAGYGVLSYWTAYLKANYPAEYMAALLTSVGDSKDKLAVYLNECRRMGIRVLPPDVNQSIGVFAAVGDDIRFGLEAVRNVGRNVVDSIVEARRGAKFESFQDYLTRVPAHAATKRVVESLIKAGAFDSLGHTRRALIAIHEEAIDSSAVLKRQALSGQVDLFGGFFDEDPAMIPIPNLPEWTKRDLLAHEREMLGLYVSDHPLAGQEALLLRHSDMGTIALKESAIKDGETVTIAGLITQVQHKVARTSGNPYGQVVVEDFSGEISIMFMGKTYLENKELLRADQTVSVRGRVSRRDEEIMLQAFSIEVLEAGREQGGVVVIQVREALATKTRLQQLTEILGRHPGPVEVQIRLQNGGESKHFLLPQRVAVGHDLFGEIKALMGQDSVS</sequence>
<dbReference type="InterPro" id="IPR016195">
    <property type="entry name" value="Pol/histidinol_Pase-like"/>
</dbReference>
<evidence type="ECO:0000256" key="6">
    <source>
        <dbReference type="ARBA" id="ARBA00022695"/>
    </source>
</evidence>
<comment type="subcellular location">
    <subcellularLocation>
        <location evidence="1">Cytoplasm</location>
    </subcellularLocation>
</comment>
<dbReference type="InterPro" id="IPR003141">
    <property type="entry name" value="Pol/His_phosphatase_N"/>
</dbReference>
<keyword evidence="12" id="KW-1185">Reference proteome</keyword>